<dbReference type="InterPro" id="IPR000843">
    <property type="entry name" value="HTH_LacI"/>
</dbReference>
<evidence type="ECO:0000256" key="1">
    <source>
        <dbReference type="ARBA" id="ARBA00023015"/>
    </source>
</evidence>
<dbReference type="InterPro" id="IPR046335">
    <property type="entry name" value="LacI/GalR-like_sensor"/>
</dbReference>
<reference evidence="6" key="1">
    <citation type="journal article" date="2019" name="Int. J. Syst. Evol. Microbiol.">
        <title>The Global Catalogue of Microorganisms (GCM) 10K type strain sequencing project: providing services to taxonomists for standard genome sequencing and annotation.</title>
        <authorList>
            <consortium name="The Broad Institute Genomics Platform"/>
            <consortium name="The Broad Institute Genome Sequencing Center for Infectious Disease"/>
            <person name="Wu L."/>
            <person name="Ma J."/>
        </authorList>
    </citation>
    <scope>NUCLEOTIDE SEQUENCE [LARGE SCALE GENOMIC DNA]</scope>
    <source>
        <strain evidence="6">CCM 8702</strain>
    </source>
</reference>
<dbReference type="PANTHER" id="PTHR30146">
    <property type="entry name" value="LACI-RELATED TRANSCRIPTIONAL REPRESSOR"/>
    <property type="match status" value="1"/>
</dbReference>
<keyword evidence="2" id="KW-0238">DNA-binding</keyword>
<dbReference type="SUPFAM" id="SSF47413">
    <property type="entry name" value="lambda repressor-like DNA-binding domains"/>
    <property type="match status" value="1"/>
</dbReference>
<sequence length="345" mass="37273">MKKITLQMIADQVGVSKALVSKALSNDPAVNDQTRETIWRTAGEMGYRIEKLKKATAFSKTGNIAVLMPQAYLSDIEYWGKVIRGIDKSLSEHGYSMILSGIDIALAPQESLPSSIVDGKADGALLMGHMPEEYVSALSARSFPTVLVDSSLPNPPFDHVLANNYAGAYSAAEALLAAGHRKLAFVGDPETAWSFRERARGFEEGVADFNARAGETASVSEIRGIGVSGKGNYTSPEFADRLKSALRTEGVDALFCANDMLALEAIRQLREHGLDCPDDISVIGFDDLSLSGYMQPALTTVRVPKERIGIRAAELLIRRLRQPSGAAEQVLLATTLIERSSVKTI</sequence>
<gene>
    <name evidence="5" type="ORF">GCM10007362_25500</name>
</gene>
<evidence type="ECO:0000259" key="4">
    <source>
        <dbReference type="PROSITE" id="PS50932"/>
    </source>
</evidence>
<evidence type="ECO:0000256" key="2">
    <source>
        <dbReference type="ARBA" id="ARBA00023125"/>
    </source>
</evidence>
<keyword evidence="1" id="KW-0805">Transcription regulation</keyword>
<dbReference type="SUPFAM" id="SSF53822">
    <property type="entry name" value="Periplasmic binding protein-like I"/>
    <property type="match status" value="1"/>
</dbReference>
<dbReference type="RefSeq" id="WP_172243907.1">
    <property type="nucleotide sequence ID" value="NZ_BMDD01000003.1"/>
</dbReference>
<dbReference type="Proteomes" id="UP000605427">
    <property type="component" value="Unassembled WGS sequence"/>
</dbReference>
<evidence type="ECO:0000313" key="5">
    <source>
        <dbReference type="EMBL" id="GGH79147.1"/>
    </source>
</evidence>
<dbReference type="PANTHER" id="PTHR30146:SF109">
    <property type="entry name" value="HTH-TYPE TRANSCRIPTIONAL REGULATOR GALS"/>
    <property type="match status" value="1"/>
</dbReference>
<name>A0ABQ1ZUP7_9BACL</name>
<dbReference type="Pfam" id="PF00356">
    <property type="entry name" value="LacI"/>
    <property type="match status" value="1"/>
</dbReference>
<dbReference type="PROSITE" id="PS50932">
    <property type="entry name" value="HTH_LACI_2"/>
    <property type="match status" value="1"/>
</dbReference>
<dbReference type="Gene3D" id="1.10.260.40">
    <property type="entry name" value="lambda repressor-like DNA-binding domains"/>
    <property type="match status" value="1"/>
</dbReference>
<protein>
    <submittedName>
        <fullName evidence="5">LacI family transcriptional regulator</fullName>
    </submittedName>
</protein>
<evidence type="ECO:0000256" key="3">
    <source>
        <dbReference type="ARBA" id="ARBA00023163"/>
    </source>
</evidence>
<feature type="domain" description="HTH lacI-type" evidence="4">
    <location>
        <begin position="4"/>
        <end position="58"/>
    </location>
</feature>
<dbReference type="CDD" id="cd01392">
    <property type="entry name" value="HTH_LacI"/>
    <property type="match status" value="1"/>
</dbReference>
<keyword evidence="3" id="KW-0804">Transcription</keyword>
<accession>A0ABQ1ZUP7</accession>
<dbReference type="InterPro" id="IPR028082">
    <property type="entry name" value="Peripla_BP_I"/>
</dbReference>
<proteinExistence type="predicted"/>
<dbReference type="InterPro" id="IPR010982">
    <property type="entry name" value="Lambda_DNA-bd_dom_sf"/>
</dbReference>
<dbReference type="Gene3D" id="3.40.50.2300">
    <property type="match status" value="2"/>
</dbReference>
<dbReference type="SMART" id="SM00354">
    <property type="entry name" value="HTH_LACI"/>
    <property type="match status" value="1"/>
</dbReference>
<dbReference type="Pfam" id="PF13377">
    <property type="entry name" value="Peripla_BP_3"/>
    <property type="match status" value="1"/>
</dbReference>
<evidence type="ECO:0000313" key="6">
    <source>
        <dbReference type="Proteomes" id="UP000605427"/>
    </source>
</evidence>
<comment type="caution">
    <text evidence="5">The sequence shown here is derived from an EMBL/GenBank/DDBJ whole genome shotgun (WGS) entry which is preliminary data.</text>
</comment>
<organism evidence="5 6">
    <name type="scientific">Saccharibacillus endophyticus</name>
    <dbReference type="NCBI Taxonomy" id="2060666"/>
    <lineage>
        <taxon>Bacteria</taxon>
        <taxon>Bacillati</taxon>
        <taxon>Bacillota</taxon>
        <taxon>Bacilli</taxon>
        <taxon>Bacillales</taxon>
        <taxon>Paenibacillaceae</taxon>
        <taxon>Saccharibacillus</taxon>
    </lineage>
</organism>
<dbReference type="EMBL" id="BMDD01000003">
    <property type="protein sequence ID" value="GGH79147.1"/>
    <property type="molecule type" value="Genomic_DNA"/>
</dbReference>
<keyword evidence="6" id="KW-1185">Reference proteome</keyword>